<dbReference type="RefSeq" id="XP_812248.1">
    <property type="nucleotide sequence ID" value="XM_807155.1"/>
</dbReference>
<dbReference type="InParanoid" id="Q4DCZ3"/>
<evidence type="ECO:0000313" key="1">
    <source>
        <dbReference type="EMBL" id="EAN90397.1"/>
    </source>
</evidence>
<keyword evidence="2" id="KW-1185">Reference proteome</keyword>
<dbReference type="Proteomes" id="UP000002296">
    <property type="component" value="Unassembled WGS sequence"/>
</dbReference>
<dbReference type="AlphaFoldDB" id="Q4DCZ3"/>
<organism evidence="1 2">
    <name type="scientific">Trypanosoma cruzi (strain CL Brener)</name>
    <dbReference type="NCBI Taxonomy" id="353153"/>
    <lineage>
        <taxon>Eukaryota</taxon>
        <taxon>Discoba</taxon>
        <taxon>Euglenozoa</taxon>
        <taxon>Kinetoplastea</taxon>
        <taxon>Metakinetoplastina</taxon>
        <taxon>Trypanosomatida</taxon>
        <taxon>Trypanosomatidae</taxon>
        <taxon>Trypanosoma</taxon>
        <taxon>Schizotrypanum</taxon>
    </lineage>
</organism>
<protein>
    <submittedName>
        <fullName evidence="1">Uncharacterized protein</fullName>
    </submittedName>
</protein>
<comment type="caution">
    <text evidence="1">The sequence shown here is derived from an EMBL/GenBank/DDBJ whole genome shotgun (WGS) entry which is preliminary data.</text>
</comment>
<dbReference type="KEGG" id="tcr:507357.35"/>
<proteinExistence type="predicted"/>
<dbReference type="VEuPathDB" id="TriTrypDB:TcCLB.507357.35"/>
<accession>Q4DCZ3</accession>
<sequence>MEQAESVAEAAHKAHIASPGDSLLRAELIQKVEEQNQALRRGFAMLLEARAKGRGASPSPSWRYLRGVAAPHPHPLESVVLRTDLRAASVLCLGNRQICLSVILCGFHVPHYLILLLHSLAPW</sequence>
<gene>
    <name evidence="1" type="ORF">Tc00.1047053507357.35</name>
</gene>
<dbReference type="GeneID" id="3543376"/>
<dbReference type="PaxDb" id="353153-Q4DCZ3"/>
<reference evidence="1 2" key="1">
    <citation type="journal article" date="2005" name="Science">
        <title>The genome sequence of Trypanosoma cruzi, etiologic agent of Chagas disease.</title>
        <authorList>
            <person name="El-Sayed N.M."/>
            <person name="Myler P.J."/>
            <person name="Bartholomeu D.C."/>
            <person name="Nilsson D."/>
            <person name="Aggarwal G."/>
            <person name="Tran A.N."/>
            <person name="Ghedin E."/>
            <person name="Worthey E.A."/>
            <person name="Delcher A.L."/>
            <person name="Blandin G."/>
            <person name="Westenberger S.J."/>
            <person name="Caler E."/>
            <person name="Cerqueira G.C."/>
            <person name="Branche C."/>
            <person name="Haas B."/>
            <person name="Anupama A."/>
            <person name="Arner E."/>
            <person name="Aslund L."/>
            <person name="Attipoe P."/>
            <person name="Bontempi E."/>
            <person name="Bringaud F."/>
            <person name="Burton P."/>
            <person name="Cadag E."/>
            <person name="Campbell D.A."/>
            <person name="Carrington M."/>
            <person name="Crabtree J."/>
            <person name="Darban H."/>
            <person name="da Silveira J.F."/>
            <person name="de Jong P."/>
            <person name="Edwards K."/>
            <person name="Englund P.T."/>
            <person name="Fazelina G."/>
            <person name="Feldblyum T."/>
            <person name="Ferella M."/>
            <person name="Frasch A.C."/>
            <person name="Gull K."/>
            <person name="Horn D."/>
            <person name="Hou L."/>
            <person name="Huang Y."/>
            <person name="Kindlund E."/>
            <person name="Klingbeil M."/>
            <person name="Kluge S."/>
            <person name="Koo H."/>
            <person name="Lacerda D."/>
            <person name="Levin M.J."/>
            <person name="Lorenzi H."/>
            <person name="Louie T."/>
            <person name="Machado C.R."/>
            <person name="McCulloch R."/>
            <person name="McKenna A."/>
            <person name="Mizuno Y."/>
            <person name="Mottram J.C."/>
            <person name="Nelson S."/>
            <person name="Ochaya S."/>
            <person name="Osoegawa K."/>
            <person name="Pai G."/>
            <person name="Parsons M."/>
            <person name="Pentony M."/>
            <person name="Pettersson U."/>
            <person name="Pop M."/>
            <person name="Ramirez J.L."/>
            <person name="Rinta J."/>
            <person name="Robertson L."/>
            <person name="Salzberg S.L."/>
            <person name="Sanchez D.O."/>
            <person name="Seyler A."/>
            <person name="Sharma R."/>
            <person name="Shetty J."/>
            <person name="Simpson A.J."/>
            <person name="Sisk E."/>
            <person name="Tammi M.T."/>
            <person name="Tarleton R."/>
            <person name="Teixeira S."/>
            <person name="Van Aken S."/>
            <person name="Vogt C."/>
            <person name="Ward P.N."/>
            <person name="Wickstead B."/>
            <person name="Wortman J."/>
            <person name="White O."/>
            <person name="Fraser C.M."/>
            <person name="Stuart K.D."/>
            <person name="Andersson B."/>
        </authorList>
    </citation>
    <scope>NUCLEOTIDE SEQUENCE [LARGE SCALE GENOMIC DNA]</scope>
    <source>
        <strain evidence="1 2">CL Brener</strain>
    </source>
</reference>
<dbReference type="EMBL" id="AAHK01000635">
    <property type="protein sequence ID" value="EAN90397.1"/>
    <property type="molecule type" value="Genomic_DNA"/>
</dbReference>
<evidence type="ECO:0000313" key="2">
    <source>
        <dbReference type="Proteomes" id="UP000002296"/>
    </source>
</evidence>
<name>Q4DCZ3_TRYCC</name>